<evidence type="ECO:0000313" key="3">
    <source>
        <dbReference type="EMBL" id="MBM7646429.1"/>
    </source>
</evidence>
<dbReference type="Proteomes" id="UP000808914">
    <property type="component" value="Unassembled WGS sequence"/>
</dbReference>
<dbReference type="PROSITE" id="PS51898">
    <property type="entry name" value="TYR_RECOMBINASE"/>
    <property type="match status" value="1"/>
</dbReference>
<accession>A0ABS2Q405</accession>
<proteinExistence type="predicted"/>
<dbReference type="InterPro" id="IPR013762">
    <property type="entry name" value="Integrase-like_cat_sf"/>
</dbReference>
<dbReference type="EMBL" id="JAFBER010000020">
    <property type="protein sequence ID" value="MBM7646429.1"/>
    <property type="molecule type" value="Genomic_DNA"/>
</dbReference>
<protein>
    <submittedName>
        <fullName evidence="3">Integrase</fullName>
    </submittedName>
</protein>
<feature type="domain" description="Tyr recombinase" evidence="2">
    <location>
        <begin position="1"/>
        <end position="146"/>
    </location>
</feature>
<dbReference type="Gene3D" id="1.10.443.10">
    <property type="entry name" value="Intergrase catalytic core"/>
    <property type="match status" value="1"/>
</dbReference>
<dbReference type="CDD" id="cd01189">
    <property type="entry name" value="INT_ICEBs1_C_like"/>
    <property type="match status" value="1"/>
</dbReference>
<dbReference type="RefSeq" id="WP_275583971.1">
    <property type="nucleotide sequence ID" value="NZ_JAFBER010000020.1"/>
</dbReference>
<evidence type="ECO:0000313" key="4">
    <source>
        <dbReference type="Proteomes" id="UP000808914"/>
    </source>
</evidence>
<comment type="caution">
    <text evidence="3">The sequence shown here is derived from an EMBL/GenBank/DDBJ whole genome shotgun (WGS) entry which is preliminary data.</text>
</comment>
<name>A0ABS2Q405_9BACL</name>
<dbReference type="SUPFAM" id="SSF56349">
    <property type="entry name" value="DNA breaking-rejoining enzymes"/>
    <property type="match status" value="1"/>
</dbReference>
<dbReference type="InterPro" id="IPR002104">
    <property type="entry name" value="Integrase_catalytic"/>
</dbReference>
<gene>
    <name evidence="3" type="ORF">JOD45_002657</name>
</gene>
<sequence>MKYFTREQLEIFLNEVKRPVKNAKYKHSIQYYILFSLIARTGLRIGEALALTWKDIDFEKNTLTVNKTLVYPLNSTAYLSTPKSKKSLRTIKLDNKTIHLLKKQKINRKEMYLMYENYKAPKSDIIFHQHDGRWLRTNVVREYFKA</sequence>
<dbReference type="InterPro" id="IPR011010">
    <property type="entry name" value="DNA_brk_join_enz"/>
</dbReference>
<keyword evidence="4" id="KW-1185">Reference proteome</keyword>
<keyword evidence="1" id="KW-0233">DNA recombination</keyword>
<evidence type="ECO:0000259" key="2">
    <source>
        <dbReference type="PROSITE" id="PS51898"/>
    </source>
</evidence>
<dbReference type="Pfam" id="PF00589">
    <property type="entry name" value="Phage_integrase"/>
    <property type="match status" value="1"/>
</dbReference>
<reference evidence="3 4" key="1">
    <citation type="submission" date="2021-01" db="EMBL/GenBank/DDBJ databases">
        <title>Genomic Encyclopedia of Type Strains, Phase IV (KMG-IV): sequencing the most valuable type-strain genomes for metagenomic binning, comparative biology and taxonomic classification.</title>
        <authorList>
            <person name="Goeker M."/>
        </authorList>
    </citation>
    <scope>NUCLEOTIDE SEQUENCE [LARGE SCALE GENOMIC DNA]</scope>
    <source>
        <strain evidence="3 4">DSM 28236</strain>
    </source>
</reference>
<organism evidence="3 4">
    <name type="scientific">Scopulibacillus daqui</name>
    <dbReference type="NCBI Taxonomy" id="1469162"/>
    <lineage>
        <taxon>Bacteria</taxon>
        <taxon>Bacillati</taxon>
        <taxon>Bacillota</taxon>
        <taxon>Bacilli</taxon>
        <taxon>Bacillales</taxon>
        <taxon>Sporolactobacillaceae</taxon>
        <taxon>Scopulibacillus</taxon>
    </lineage>
</organism>
<evidence type="ECO:0000256" key="1">
    <source>
        <dbReference type="ARBA" id="ARBA00023172"/>
    </source>
</evidence>